<dbReference type="GO" id="GO:0046872">
    <property type="term" value="F:metal ion binding"/>
    <property type="evidence" value="ECO:0007669"/>
    <property type="project" value="UniProtKB-KW"/>
</dbReference>
<dbReference type="FunFam" id="3.30.1360.120:FF:000001">
    <property type="entry name" value="tRNA modification GTPase MnmE"/>
    <property type="match status" value="1"/>
</dbReference>
<proteinExistence type="inferred from homology"/>
<dbReference type="CDD" id="cd04164">
    <property type="entry name" value="trmE"/>
    <property type="match status" value="1"/>
</dbReference>
<dbReference type="NCBIfam" id="NF003661">
    <property type="entry name" value="PRK05291.1-3"/>
    <property type="match status" value="1"/>
</dbReference>
<dbReference type="InterPro" id="IPR031168">
    <property type="entry name" value="G_TrmE"/>
</dbReference>
<dbReference type="Gene3D" id="3.30.1360.120">
    <property type="entry name" value="Probable tRNA modification gtpase trme, domain 1"/>
    <property type="match status" value="1"/>
</dbReference>
<comment type="subunit">
    <text evidence="11">Homodimer. Heterotetramer of two MnmE and two MnmG subunits.</text>
</comment>
<dbReference type="Pfam" id="PF12631">
    <property type="entry name" value="MnmE_helical"/>
    <property type="match status" value="1"/>
</dbReference>
<dbReference type="EC" id="3.6.-.-" evidence="11"/>
<feature type="binding site" evidence="11">
    <location>
        <position position="127"/>
    </location>
    <ligand>
        <name>(6S)-5-formyl-5,6,7,8-tetrahydrofolate</name>
        <dbReference type="ChEBI" id="CHEBI:57457"/>
    </ligand>
</feature>
<evidence type="ECO:0000256" key="7">
    <source>
        <dbReference type="ARBA" id="ARBA00022801"/>
    </source>
</evidence>
<dbReference type="RefSeq" id="WP_126798231.1">
    <property type="nucleotide sequence ID" value="NZ_PIPO01000002.1"/>
</dbReference>
<organism evidence="15 16">
    <name type="scientific">Aliidiomarina soli</name>
    <dbReference type="NCBI Taxonomy" id="1928574"/>
    <lineage>
        <taxon>Bacteria</taxon>
        <taxon>Pseudomonadati</taxon>
        <taxon>Pseudomonadota</taxon>
        <taxon>Gammaproteobacteria</taxon>
        <taxon>Alteromonadales</taxon>
        <taxon>Idiomarinaceae</taxon>
        <taxon>Aliidiomarina</taxon>
    </lineage>
</organism>
<keyword evidence="16" id="KW-1185">Reference proteome</keyword>
<dbReference type="Gene3D" id="1.20.120.430">
    <property type="entry name" value="tRNA modification GTPase MnmE domain 2"/>
    <property type="match status" value="1"/>
</dbReference>
<feature type="binding site" evidence="11">
    <location>
        <position position="252"/>
    </location>
    <ligand>
        <name>K(+)</name>
        <dbReference type="ChEBI" id="CHEBI:29103"/>
    </ligand>
</feature>
<dbReference type="GO" id="GO:0030488">
    <property type="term" value="P:tRNA methylation"/>
    <property type="evidence" value="ECO:0007669"/>
    <property type="project" value="TreeGrafter"/>
</dbReference>
<feature type="binding site" evidence="11">
    <location>
        <position position="257"/>
    </location>
    <ligand>
        <name>K(+)</name>
        <dbReference type="ChEBI" id="CHEBI:29103"/>
    </ligand>
</feature>
<dbReference type="HAMAP" id="MF_00379">
    <property type="entry name" value="GTPase_MnmE"/>
    <property type="match status" value="1"/>
</dbReference>
<dbReference type="InterPro" id="IPR027417">
    <property type="entry name" value="P-loop_NTPase"/>
</dbReference>
<dbReference type="InterPro" id="IPR006073">
    <property type="entry name" value="GTP-bd"/>
</dbReference>
<keyword evidence="4 11" id="KW-0819">tRNA processing</keyword>
<keyword evidence="3 11" id="KW-0963">Cytoplasm</keyword>
<feature type="binding site" evidence="11">
    <location>
        <position position="466"/>
    </location>
    <ligand>
        <name>(6S)-5-formyl-5,6,7,8-tetrahydrofolate</name>
        <dbReference type="ChEBI" id="CHEBI:57457"/>
    </ligand>
</feature>
<feature type="binding site" evidence="11">
    <location>
        <position position="30"/>
    </location>
    <ligand>
        <name>(6S)-5-formyl-5,6,7,8-tetrahydrofolate</name>
        <dbReference type="ChEBI" id="CHEBI:57457"/>
    </ligand>
</feature>
<dbReference type="InterPro" id="IPR018948">
    <property type="entry name" value="GTP-bd_TrmE_N"/>
</dbReference>
<dbReference type="PANTHER" id="PTHR42714">
    <property type="entry name" value="TRNA MODIFICATION GTPASE GTPBP3"/>
    <property type="match status" value="1"/>
</dbReference>
<dbReference type="CDD" id="cd14858">
    <property type="entry name" value="TrmE_N"/>
    <property type="match status" value="1"/>
</dbReference>
<feature type="binding site" evidence="11">
    <location>
        <begin position="252"/>
        <end position="258"/>
    </location>
    <ligand>
        <name>GTP</name>
        <dbReference type="ChEBI" id="CHEBI:37565"/>
    </ligand>
</feature>
<evidence type="ECO:0000256" key="5">
    <source>
        <dbReference type="ARBA" id="ARBA00022723"/>
    </source>
</evidence>
<feature type="domain" description="TrmE-type G" evidence="14">
    <location>
        <begin position="223"/>
        <end position="389"/>
    </location>
</feature>
<dbReference type="Proteomes" id="UP000287823">
    <property type="component" value="Unassembled WGS sequence"/>
</dbReference>
<evidence type="ECO:0000256" key="11">
    <source>
        <dbReference type="HAMAP-Rule" id="MF_00379"/>
    </source>
</evidence>
<feature type="binding site" evidence="11">
    <location>
        <begin position="277"/>
        <end position="280"/>
    </location>
    <ligand>
        <name>GTP</name>
        <dbReference type="ChEBI" id="CHEBI:37565"/>
    </ligand>
</feature>
<dbReference type="Pfam" id="PF01926">
    <property type="entry name" value="MMR_HSR1"/>
    <property type="match status" value="1"/>
</dbReference>
<keyword evidence="5 11" id="KW-0479">Metal-binding</keyword>
<evidence type="ECO:0000256" key="12">
    <source>
        <dbReference type="RuleBase" id="RU003313"/>
    </source>
</evidence>
<dbReference type="FunFam" id="3.40.50.300:FF:000249">
    <property type="entry name" value="tRNA modification GTPase MnmE"/>
    <property type="match status" value="1"/>
</dbReference>
<dbReference type="Gene3D" id="3.40.50.300">
    <property type="entry name" value="P-loop containing nucleotide triphosphate hydrolases"/>
    <property type="match status" value="1"/>
</dbReference>
<dbReference type="AlphaFoldDB" id="A0A432WIM9"/>
<evidence type="ECO:0000256" key="10">
    <source>
        <dbReference type="ARBA" id="ARBA00023134"/>
    </source>
</evidence>
<reference evidence="15 16" key="1">
    <citation type="journal article" date="2011" name="Front. Microbiol.">
        <title>Genomic signatures of strain selection and enhancement in Bacillus atrophaeus var. globigii, a historical biowarfare simulant.</title>
        <authorList>
            <person name="Gibbons H.S."/>
            <person name="Broomall S.M."/>
            <person name="McNew L.A."/>
            <person name="Daligault H."/>
            <person name="Chapman C."/>
            <person name="Bruce D."/>
            <person name="Karavis M."/>
            <person name="Krepps M."/>
            <person name="McGregor P.A."/>
            <person name="Hong C."/>
            <person name="Park K.H."/>
            <person name="Akmal A."/>
            <person name="Feldman A."/>
            <person name="Lin J.S."/>
            <person name="Chang W.E."/>
            <person name="Higgs B.W."/>
            <person name="Demirev P."/>
            <person name="Lindquist J."/>
            <person name="Liem A."/>
            <person name="Fochler E."/>
            <person name="Read T.D."/>
            <person name="Tapia R."/>
            <person name="Johnson S."/>
            <person name="Bishop-Lilly K.A."/>
            <person name="Detter C."/>
            <person name="Han C."/>
            <person name="Sozhamannan S."/>
            <person name="Rosenzweig C.N."/>
            <person name="Skowronski E.W."/>
        </authorList>
    </citation>
    <scope>NUCLEOTIDE SEQUENCE [LARGE SCALE GENOMIC DNA]</scope>
    <source>
        <strain evidence="15 16">Y4G10-17</strain>
    </source>
</reference>
<dbReference type="GO" id="GO:0002098">
    <property type="term" value="P:tRNA wobble uridine modification"/>
    <property type="evidence" value="ECO:0007669"/>
    <property type="project" value="TreeGrafter"/>
</dbReference>
<comment type="caution">
    <text evidence="15">The sequence shown here is derived from an EMBL/GenBank/DDBJ whole genome shotgun (WGS) entry which is preliminary data.</text>
</comment>
<feature type="binding site" evidence="11">
    <location>
        <position position="254"/>
    </location>
    <ligand>
        <name>K(+)</name>
        <dbReference type="ChEBI" id="CHEBI:29103"/>
    </ligand>
</feature>
<dbReference type="EMBL" id="PIPO01000002">
    <property type="protein sequence ID" value="RUO33660.1"/>
    <property type="molecule type" value="Genomic_DNA"/>
</dbReference>
<keyword evidence="6 11" id="KW-0547">Nucleotide-binding</keyword>
<keyword evidence="9 11" id="KW-0630">Potassium</keyword>
<evidence type="ECO:0000256" key="9">
    <source>
        <dbReference type="ARBA" id="ARBA00022958"/>
    </source>
</evidence>
<dbReference type="GO" id="GO:0003924">
    <property type="term" value="F:GTPase activity"/>
    <property type="evidence" value="ECO:0007669"/>
    <property type="project" value="UniProtKB-UniRule"/>
</dbReference>
<comment type="cofactor">
    <cofactor evidence="11">
        <name>K(+)</name>
        <dbReference type="ChEBI" id="CHEBI:29103"/>
    </cofactor>
    <text evidence="11">Binds 1 potassium ion per subunit.</text>
</comment>
<dbReference type="NCBIfam" id="TIGR00450">
    <property type="entry name" value="mnmE_trmE_thdF"/>
    <property type="match status" value="1"/>
</dbReference>
<feature type="binding site" evidence="11">
    <location>
        <position position="233"/>
    </location>
    <ligand>
        <name>K(+)</name>
        <dbReference type="ChEBI" id="CHEBI:29103"/>
    </ligand>
</feature>
<comment type="function">
    <text evidence="11">Exhibits a very high intrinsic GTPase hydrolysis rate. Involved in the addition of a carboxymethylaminomethyl (cmnm) group at the wobble position (U34) of certain tRNAs, forming tRNA-cmnm(5)s(2)U34.</text>
</comment>
<evidence type="ECO:0000256" key="13">
    <source>
        <dbReference type="SAM" id="MobiDB-lite"/>
    </source>
</evidence>
<feature type="binding site" evidence="11">
    <location>
        <begin position="233"/>
        <end position="238"/>
    </location>
    <ligand>
        <name>GTP</name>
        <dbReference type="ChEBI" id="CHEBI:37565"/>
    </ligand>
</feature>
<feature type="region of interest" description="Disordered" evidence="13">
    <location>
        <begin position="1"/>
        <end position="21"/>
    </location>
</feature>
<feature type="binding site" evidence="11">
    <location>
        <begin position="342"/>
        <end position="345"/>
    </location>
    <ligand>
        <name>GTP</name>
        <dbReference type="ChEBI" id="CHEBI:37565"/>
    </ligand>
</feature>
<dbReference type="InterPro" id="IPR027266">
    <property type="entry name" value="TrmE/GcvT-like"/>
</dbReference>
<evidence type="ECO:0000313" key="16">
    <source>
        <dbReference type="Proteomes" id="UP000287823"/>
    </source>
</evidence>
<keyword evidence="7 11" id="KW-0378">Hydrolase</keyword>
<name>A0A432WIM9_9GAMM</name>
<evidence type="ECO:0000256" key="3">
    <source>
        <dbReference type="ARBA" id="ARBA00022490"/>
    </source>
</evidence>
<dbReference type="InterPro" id="IPR004520">
    <property type="entry name" value="GTPase_MnmE"/>
</dbReference>
<evidence type="ECO:0000256" key="4">
    <source>
        <dbReference type="ARBA" id="ARBA00022694"/>
    </source>
</evidence>
<gene>
    <name evidence="11" type="primary">mnmE</name>
    <name evidence="11" type="synonym">trmE</name>
    <name evidence="15" type="ORF">CWE14_04130</name>
</gene>
<dbReference type="GO" id="GO:0005525">
    <property type="term" value="F:GTP binding"/>
    <property type="evidence" value="ECO:0007669"/>
    <property type="project" value="UniProtKB-UniRule"/>
</dbReference>
<dbReference type="PANTHER" id="PTHR42714:SF2">
    <property type="entry name" value="TRNA MODIFICATION GTPASE GTPBP3, MITOCHONDRIAL"/>
    <property type="match status" value="1"/>
</dbReference>
<feature type="binding site" evidence="11">
    <location>
        <position position="258"/>
    </location>
    <ligand>
        <name>Mg(2+)</name>
        <dbReference type="ChEBI" id="CHEBI:18420"/>
    </ligand>
</feature>
<dbReference type="InterPro" id="IPR025867">
    <property type="entry name" value="MnmE_helical"/>
</dbReference>
<evidence type="ECO:0000259" key="14">
    <source>
        <dbReference type="PROSITE" id="PS51709"/>
    </source>
</evidence>
<evidence type="ECO:0000256" key="6">
    <source>
        <dbReference type="ARBA" id="ARBA00022741"/>
    </source>
</evidence>
<feature type="binding site" evidence="11">
    <location>
        <position position="87"/>
    </location>
    <ligand>
        <name>(6S)-5-formyl-5,6,7,8-tetrahydrofolate</name>
        <dbReference type="ChEBI" id="CHEBI:57457"/>
    </ligand>
</feature>
<feature type="compositionally biased region" description="Polar residues" evidence="13">
    <location>
        <begin position="1"/>
        <end position="16"/>
    </location>
</feature>
<evidence type="ECO:0000313" key="15">
    <source>
        <dbReference type="EMBL" id="RUO33660.1"/>
    </source>
</evidence>
<comment type="subcellular location">
    <subcellularLocation>
        <location evidence="1 11">Cytoplasm</location>
    </subcellularLocation>
</comment>
<sequence>MSRPQAEQFSNDSIVAQATPPGKGGVGIVRVSGPQAELVAHHLLGHCPKPRYAEYTPFSDGKGQVLDQGIALFFKGPNSFTGEDVLELQGHGGPVVIDMLIREILTLPSLRMARPGEFSERAFINDKLDLAQAEAIADLIDTTSEQAARMALQSLQGEFSHRIDVLVDAVIQLRMYVEASIDFPDEEIDFLSDGKVANDLNRIIDNLQAVEREARQGSLLREGMRVVIAGRPNAGKSSLLNALAGRESAIVTDIAGTTRDVLREHIQIDGMPLHIIDTAGLRESPDKVEKIGIERAWQEIEQADRVLFMVDSSETSANDPMDIWPEFFQRLPEHIPYSVIRNKADLSDEPATIQHHQGHNQQSVPVLNLSAKTGLGIELLRSHLKECMGFNDNMEGGFMARRRHLTALEMARNHLLSGKEQLELNMAGEILAEELRLTQQHLNEITGEFTSDDLLGKIFGSFCIGK</sequence>
<evidence type="ECO:0000256" key="8">
    <source>
        <dbReference type="ARBA" id="ARBA00022842"/>
    </source>
</evidence>
<evidence type="ECO:0000256" key="2">
    <source>
        <dbReference type="ARBA" id="ARBA00011043"/>
    </source>
</evidence>
<evidence type="ECO:0000256" key="1">
    <source>
        <dbReference type="ARBA" id="ARBA00004496"/>
    </source>
</evidence>
<accession>A0A432WIM9</accession>
<keyword evidence="8 11" id="KW-0460">Magnesium</keyword>
<dbReference type="InterPro" id="IPR005225">
    <property type="entry name" value="Small_GTP-bd"/>
</dbReference>
<dbReference type="InterPro" id="IPR027368">
    <property type="entry name" value="MnmE_dom2"/>
</dbReference>
<dbReference type="SUPFAM" id="SSF52540">
    <property type="entry name" value="P-loop containing nucleoside triphosphate hydrolases"/>
    <property type="match status" value="1"/>
</dbReference>
<dbReference type="Pfam" id="PF10396">
    <property type="entry name" value="TrmE_N"/>
    <property type="match status" value="1"/>
</dbReference>
<dbReference type="NCBIfam" id="TIGR00231">
    <property type="entry name" value="small_GTP"/>
    <property type="match status" value="1"/>
</dbReference>
<feature type="binding site" evidence="11">
    <location>
        <position position="237"/>
    </location>
    <ligand>
        <name>Mg(2+)</name>
        <dbReference type="ChEBI" id="CHEBI:18420"/>
    </ligand>
</feature>
<keyword evidence="10 11" id="KW-0342">GTP-binding</keyword>
<comment type="similarity">
    <text evidence="2 11 12">Belongs to the TRAFAC class TrmE-Era-EngA-EngB-Septin-like GTPase superfamily. TrmE GTPase family.</text>
</comment>
<protein>
    <recommendedName>
        <fullName evidence="11">tRNA modification GTPase MnmE</fullName>
        <ecNumber evidence="11">3.6.-.-</ecNumber>
    </recommendedName>
</protein>
<dbReference type="GO" id="GO:0005829">
    <property type="term" value="C:cytosol"/>
    <property type="evidence" value="ECO:0007669"/>
    <property type="project" value="TreeGrafter"/>
</dbReference>
<dbReference type="PROSITE" id="PS51709">
    <property type="entry name" value="G_TRME"/>
    <property type="match status" value="1"/>
</dbReference>
<comment type="caution">
    <text evidence="11">Lacks conserved residue(s) required for the propagation of feature annotation.</text>
</comment>